<name>A0ABR7JIV4_9FLAO</name>
<dbReference type="Gene3D" id="3.40.50.2300">
    <property type="match status" value="1"/>
</dbReference>
<organism evidence="3 4">
    <name type="scientific">Flavobacterium turcicum</name>
    <dbReference type="NCBI Taxonomy" id="2764718"/>
    <lineage>
        <taxon>Bacteria</taxon>
        <taxon>Pseudomonadati</taxon>
        <taxon>Bacteroidota</taxon>
        <taxon>Flavobacteriia</taxon>
        <taxon>Flavobacteriales</taxon>
        <taxon>Flavobacteriaceae</taxon>
        <taxon>Flavobacterium</taxon>
    </lineage>
</organism>
<dbReference type="RefSeq" id="WP_166138430.1">
    <property type="nucleotide sequence ID" value="NZ_JAAOBY010000009.1"/>
</dbReference>
<dbReference type="Proteomes" id="UP000621670">
    <property type="component" value="Unassembled WGS sequence"/>
</dbReference>
<feature type="modified residue" description="4-aspartylphosphate" evidence="1">
    <location>
        <position position="59"/>
    </location>
</feature>
<evidence type="ECO:0000313" key="3">
    <source>
        <dbReference type="EMBL" id="MBC5864410.1"/>
    </source>
</evidence>
<dbReference type="SUPFAM" id="SSF52172">
    <property type="entry name" value="CheY-like"/>
    <property type="match status" value="1"/>
</dbReference>
<dbReference type="InterPro" id="IPR001789">
    <property type="entry name" value="Sig_transdc_resp-reg_receiver"/>
</dbReference>
<keyword evidence="4" id="KW-1185">Reference proteome</keyword>
<dbReference type="PROSITE" id="PS50110">
    <property type="entry name" value="RESPONSE_REGULATORY"/>
    <property type="match status" value="1"/>
</dbReference>
<comment type="caution">
    <text evidence="3">The sequence shown here is derived from an EMBL/GenBank/DDBJ whole genome shotgun (WGS) entry which is preliminary data.</text>
</comment>
<keyword evidence="1" id="KW-0597">Phosphoprotein</keyword>
<evidence type="ECO:0000259" key="2">
    <source>
        <dbReference type="PROSITE" id="PS50110"/>
    </source>
</evidence>
<gene>
    <name evidence="3" type="ORF">H8R26_13355</name>
</gene>
<protein>
    <submittedName>
        <fullName evidence="3">Response regulator</fullName>
    </submittedName>
</protein>
<reference evidence="3 4" key="1">
    <citation type="submission" date="2020-08" db="EMBL/GenBank/DDBJ databases">
        <title>Description of novel Flavobacterium F-400 isolate.</title>
        <authorList>
            <person name="Saticioglu I."/>
            <person name="Duman M."/>
            <person name="Altun S."/>
        </authorList>
    </citation>
    <scope>NUCLEOTIDE SEQUENCE [LARGE SCALE GENOMIC DNA]</scope>
    <source>
        <strain evidence="3 4">F-400</strain>
    </source>
</reference>
<proteinExistence type="predicted"/>
<dbReference type="EMBL" id="JACRUM010000009">
    <property type="protein sequence ID" value="MBC5864410.1"/>
    <property type="molecule type" value="Genomic_DNA"/>
</dbReference>
<dbReference type="InterPro" id="IPR011006">
    <property type="entry name" value="CheY-like_superfamily"/>
</dbReference>
<evidence type="ECO:0000256" key="1">
    <source>
        <dbReference type="PROSITE-ProRule" id="PRU00169"/>
    </source>
</evidence>
<sequence>MFQKVLIVDDIDFNDVAAVSVLKEMGIPQIDFTKYCDDALLKIKRAALDEVPYDLLITDLSFKADHRTTLLSSGEALIDAVKGIFPDLKTIAFSIEDKSYRIKALFEQLGVNGFVMKGRNTMVELRKAVEAIANQDIPYLPADLKFIFQEKLVNEIDDYDIQLLEYLSKGVSQEAMEYVFKEAGITPNSKSTIEKRIGKLKIYFRALNTTHLVSIAKDLGLI</sequence>
<accession>A0ABR7JIV4</accession>
<feature type="domain" description="Response regulatory" evidence="2">
    <location>
        <begin position="4"/>
        <end position="132"/>
    </location>
</feature>
<evidence type="ECO:0000313" key="4">
    <source>
        <dbReference type="Proteomes" id="UP000621670"/>
    </source>
</evidence>